<reference evidence="3" key="1">
    <citation type="submission" date="2019-12" db="EMBL/GenBank/DDBJ databases">
        <title>Comparative genomics gives insights into the taxonomy of the Azoarcus-Aromatoleum group and reveals separate origins of nif in the plant-associated Azoarcus and non-plant-associated Aromatoleum sub-groups.</title>
        <authorList>
            <person name="Lafos M."/>
            <person name="Maluk M."/>
            <person name="Batista M."/>
            <person name="Junghare M."/>
            <person name="Carmona M."/>
            <person name="Faoro H."/>
            <person name="Cruz L.M."/>
            <person name="Battistoni F."/>
            <person name="De Souza E."/>
            <person name="Pedrosa F."/>
            <person name="Chen W.-M."/>
            <person name="Poole P.S."/>
            <person name="Dixon R.A."/>
            <person name="James E.K."/>
        </authorList>
    </citation>
    <scope>NUCLEOTIDE SEQUENCE</scope>
    <source>
        <strain evidence="3">U120</strain>
    </source>
</reference>
<comment type="caution">
    <text evidence="3">The sequence shown here is derived from an EMBL/GenBank/DDBJ whole genome shotgun (WGS) entry which is preliminary data.</text>
</comment>
<dbReference type="EMBL" id="WTVH01000104">
    <property type="protein sequence ID" value="NMF95480.1"/>
    <property type="molecule type" value="Genomic_DNA"/>
</dbReference>
<keyword evidence="4" id="KW-1185">Reference proteome</keyword>
<evidence type="ECO:0000259" key="2">
    <source>
        <dbReference type="PROSITE" id="PS50943"/>
    </source>
</evidence>
<gene>
    <name evidence="3" type="ORF">GO608_19535</name>
</gene>
<accession>A0ABX1N8C9</accession>
<evidence type="ECO:0000313" key="3">
    <source>
        <dbReference type="EMBL" id="NMF95480.1"/>
    </source>
</evidence>
<dbReference type="InterPro" id="IPR010982">
    <property type="entry name" value="Lambda_DNA-bd_dom_sf"/>
</dbReference>
<protein>
    <submittedName>
        <fullName evidence="3">Helix-turn-helix domain-containing protein</fullName>
    </submittedName>
</protein>
<dbReference type="SUPFAM" id="SSF47413">
    <property type="entry name" value="lambda repressor-like DNA-binding domains"/>
    <property type="match status" value="1"/>
</dbReference>
<dbReference type="Gene3D" id="1.10.260.40">
    <property type="entry name" value="lambda repressor-like DNA-binding domains"/>
    <property type="match status" value="1"/>
</dbReference>
<dbReference type="InterPro" id="IPR001387">
    <property type="entry name" value="Cro/C1-type_HTH"/>
</dbReference>
<organism evidence="3 4">
    <name type="scientific">Aromatoleum buckelii</name>
    <dbReference type="NCBI Taxonomy" id="200254"/>
    <lineage>
        <taxon>Bacteria</taxon>
        <taxon>Pseudomonadati</taxon>
        <taxon>Pseudomonadota</taxon>
        <taxon>Betaproteobacteria</taxon>
        <taxon>Rhodocyclales</taxon>
        <taxon>Rhodocyclaceae</taxon>
        <taxon>Aromatoleum</taxon>
    </lineage>
</organism>
<feature type="domain" description="HTH cro/C1-type" evidence="2">
    <location>
        <begin position="17"/>
        <end position="53"/>
    </location>
</feature>
<feature type="region of interest" description="Disordered" evidence="1">
    <location>
        <begin position="77"/>
        <end position="113"/>
    </location>
</feature>
<dbReference type="InterPro" id="IPR055172">
    <property type="entry name" value="HTH_RsaL-like"/>
</dbReference>
<proteinExistence type="predicted"/>
<dbReference type="CDD" id="cd00093">
    <property type="entry name" value="HTH_XRE"/>
    <property type="match status" value="1"/>
</dbReference>
<dbReference type="Proteomes" id="UP000601990">
    <property type="component" value="Unassembled WGS sequence"/>
</dbReference>
<dbReference type="PROSITE" id="PS50943">
    <property type="entry name" value="HTH_CROC1"/>
    <property type="match status" value="1"/>
</dbReference>
<name>A0ABX1N8C9_9RHOO</name>
<dbReference type="Pfam" id="PF22495">
    <property type="entry name" value="HTH_92"/>
    <property type="match status" value="1"/>
</dbReference>
<sequence length="113" mass="12802">MPPAKTSNFWFQTNADVVARRKMLGLNQSEFWMRLGITQSGASRYESGRTIPNPVKILLQVAYGSDAQTTVTVAELREMPKRPEKQPERRPQKLAAKKAPRTNDQPRGFGYLP</sequence>
<evidence type="ECO:0000256" key="1">
    <source>
        <dbReference type="SAM" id="MobiDB-lite"/>
    </source>
</evidence>
<dbReference type="RefSeq" id="WP_169200657.1">
    <property type="nucleotide sequence ID" value="NZ_WTVH02000001.1"/>
</dbReference>
<evidence type="ECO:0000313" key="4">
    <source>
        <dbReference type="Proteomes" id="UP000601990"/>
    </source>
</evidence>
<feature type="compositionally biased region" description="Basic and acidic residues" evidence="1">
    <location>
        <begin position="77"/>
        <end position="91"/>
    </location>
</feature>